<evidence type="ECO:0000256" key="1">
    <source>
        <dbReference type="ARBA" id="ARBA00004651"/>
    </source>
</evidence>
<organism evidence="9 10">
    <name type="scientific">Gordonibacter pamelaeae</name>
    <dbReference type="NCBI Taxonomy" id="471189"/>
    <lineage>
        <taxon>Bacteria</taxon>
        <taxon>Bacillati</taxon>
        <taxon>Actinomycetota</taxon>
        <taxon>Coriobacteriia</taxon>
        <taxon>Eggerthellales</taxon>
        <taxon>Eggerthellaceae</taxon>
        <taxon>Gordonibacter</taxon>
    </lineage>
</organism>
<feature type="transmembrane region" description="Helical" evidence="8">
    <location>
        <begin position="124"/>
        <end position="143"/>
    </location>
</feature>
<keyword evidence="5 8" id="KW-0812">Transmembrane</keyword>
<dbReference type="RefSeq" id="WP_041239407.1">
    <property type="nucleotide sequence ID" value="NZ_CABMMS010000013.1"/>
</dbReference>
<comment type="subcellular location">
    <subcellularLocation>
        <location evidence="1">Cell membrane</location>
        <topology evidence="1">Multi-pass membrane protein</topology>
    </subcellularLocation>
</comment>
<evidence type="ECO:0000256" key="2">
    <source>
        <dbReference type="ARBA" id="ARBA00007935"/>
    </source>
</evidence>
<evidence type="ECO:0000256" key="7">
    <source>
        <dbReference type="ARBA" id="ARBA00023136"/>
    </source>
</evidence>
<gene>
    <name evidence="9" type="ORF">C1877_14695</name>
</gene>
<protein>
    <submittedName>
        <fullName evidence="9">Iron ABC transporter permease</fullName>
    </submittedName>
</protein>
<dbReference type="PANTHER" id="PTHR30472">
    <property type="entry name" value="FERRIC ENTEROBACTIN TRANSPORT SYSTEM PERMEASE PROTEIN"/>
    <property type="match status" value="1"/>
</dbReference>
<dbReference type="EMBL" id="PPTS01000013">
    <property type="protein sequence ID" value="RDB61637.1"/>
    <property type="molecule type" value="Genomic_DNA"/>
</dbReference>
<feature type="transmembrane region" description="Helical" evidence="8">
    <location>
        <begin position="308"/>
        <end position="327"/>
    </location>
</feature>
<dbReference type="OrthoDB" id="9782305at2"/>
<dbReference type="Pfam" id="PF01032">
    <property type="entry name" value="FecCD"/>
    <property type="match status" value="1"/>
</dbReference>
<dbReference type="Proteomes" id="UP000254000">
    <property type="component" value="Unassembled WGS sequence"/>
</dbReference>
<accession>A0A369LSJ1</accession>
<evidence type="ECO:0000256" key="6">
    <source>
        <dbReference type="ARBA" id="ARBA00022989"/>
    </source>
</evidence>
<feature type="transmembrane region" description="Helical" evidence="8">
    <location>
        <begin position="150"/>
        <end position="169"/>
    </location>
</feature>
<evidence type="ECO:0000256" key="3">
    <source>
        <dbReference type="ARBA" id="ARBA00022448"/>
    </source>
</evidence>
<keyword evidence="3" id="KW-0813">Transport</keyword>
<keyword evidence="6 8" id="KW-1133">Transmembrane helix</keyword>
<feature type="transmembrane region" description="Helical" evidence="8">
    <location>
        <begin position="12"/>
        <end position="31"/>
    </location>
</feature>
<evidence type="ECO:0000313" key="10">
    <source>
        <dbReference type="Proteomes" id="UP000254000"/>
    </source>
</evidence>
<dbReference type="GO" id="GO:0005886">
    <property type="term" value="C:plasma membrane"/>
    <property type="evidence" value="ECO:0007669"/>
    <property type="project" value="UniProtKB-SubCell"/>
</dbReference>
<dbReference type="CDD" id="cd06550">
    <property type="entry name" value="TM_ABC_iron-siderophores_like"/>
    <property type="match status" value="1"/>
</dbReference>
<feature type="transmembrane region" description="Helical" evidence="8">
    <location>
        <begin position="199"/>
        <end position="218"/>
    </location>
</feature>
<dbReference type="InterPro" id="IPR037294">
    <property type="entry name" value="ABC_BtuC-like"/>
</dbReference>
<feature type="transmembrane region" description="Helical" evidence="8">
    <location>
        <begin position="280"/>
        <end position="302"/>
    </location>
</feature>
<dbReference type="PANTHER" id="PTHR30472:SF25">
    <property type="entry name" value="ABC TRANSPORTER PERMEASE PROTEIN MJ0876-RELATED"/>
    <property type="match status" value="1"/>
</dbReference>
<dbReference type="GO" id="GO:0022857">
    <property type="term" value="F:transmembrane transporter activity"/>
    <property type="evidence" value="ECO:0007669"/>
    <property type="project" value="InterPro"/>
</dbReference>
<dbReference type="InterPro" id="IPR000522">
    <property type="entry name" value="ABC_transptr_permease_BtuC"/>
</dbReference>
<dbReference type="SUPFAM" id="SSF81345">
    <property type="entry name" value="ABC transporter involved in vitamin B12 uptake, BtuC"/>
    <property type="match status" value="1"/>
</dbReference>
<feature type="transmembrane region" description="Helical" evidence="8">
    <location>
        <begin position="238"/>
        <end position="268"/>
    </location>
</feature>
<sequence length="335" mass="33389">MSPFSREKAAPLAIVVSAAVLAGVTAAAFLVGSSSVSLGDLVAWATGGDVSASAKSILVNVRLPRVLAALLAGGALAVAGAIIQAVLDNPLASPNIIGINSGAGLFVLIAASVFPGALWLPPLAAFAGALATALIIFGISLGASTSRLTVVLAGIAITSVFGAGMNTILIVNPDAYIGSSAFLVGGLSGVLMDDLAWPAAYIVGGLAVALLAAGKLNIMALGDDTAHALGMNVGATRLAMLGLAAVLAGAAVSFAGLLGFVGLIIPHLVRFFVGHDNRLVLPLSAVSGAAFVVVCDLLARVLFAPYEVPVGILMAFLGGPFFIYLILKNRRGSLD</sequence>
<dbReference type="AlphaFoldDB" id="A0A369LSJ1"/>
<keyword evidence="7 8" id="KW-0472">Membrane</keyword>
<reference evidence="9 10" key="1">
    <citation type="journal article" date="2018" name="Elife">
        <title>Discovery and characterization of a prevalent human gut bacterial enzyme sufficient for the inactivation of a family of plant toxins.</title>
        <authorList>
            <person name="Koppel N."/>
            <person name="Bisanz J.E."/>
            <person name="Pandelia M.E."/>
            <person name="Turnbaugh P.J."/>
            <person name="Balskus E.P."/>
        </authorList>
    </citation>
    <scope>NUCLEOTIDE SEQUENCE [LARGE SCALE GENOMIC DNA]</scope>
    <source>
        <strain evidence="9 10">3C</strain>
    </source>
</reference>
<proteinExistence type="inferred from homology"/>
<evidence type="ECO:0000256" key="5">
    <source>
        <dbReference type="ARBA" id="ARBA00022692"/>
    </source>
</evidence>
<comment type="similarity">
    <text evidence="2">Belongs to the binding-protein-dependent transport system permease family. FecCD subfamily.</text>
</comment>
<evidence type="ECO:0000313" key="9">
    <source>
        <dbReference type="EMBL" id="RDB61637.1"/>
    </source>
</evidence>
<name>A0A369LSJ1_9ACTN</name>
<feature type="transmembrane region" description="Helical" evidence="8">
    <location>
        <begin position="99"/>
        <end position="118"/>
    </location>
</feature>
<comment type="caution">
    <text evidence="9">The sequence shown here is derived from an EMBL/GenBank/DDBJ whole genome shotgun (WGS) entry which is preliminary data.</text>
</comment>
<keyword evidence="10" id="KW-1185">Reference proteome</keyword>
<feature type="transmembrane region" description="Helical" evidence="8">
    <location>
        <begin position="66"/>
        <end position="87"/>
    </location>
</feature>
<evidence type="ECO:0000256" key="8">
    <source>
        <dbReference type="SAM" id="Phobius"/>
    </source>
</evidence>
<dbReference type="GeneID" id="78360939"/>
<dbReference type="FunFam" id="1.10.3470.10:FF:000001">
    <property type="entry name" value="Vitamin B12 ABC transporter permease BtuC"/>
    <property type="match status" value="1"/>
</dbReference>
<dbReference type="Gene3D" id="1.10.3470.10">
    <property type="entry name" value="ABC transporter involved in vitamin B12 uptake, BtuC"/>
    <property type="match status" value="1"/>
</dbReference>
<evidence type="ECO:0000256" key="4">
    <source>
        <dbReference type="ARBA" id="ARBA00022475"/>
    </source>
</evidence>
<keyword evidence="4" id="KW-1003">Cell membrane</keyword>